<dbReference type="Pfam" id="PF03381">
    <property type="entry name" value="CDC50"/>
    <property type="match status" value="1"/>
</dbReference>
<comment type="similarity">
    <text evidence="2 6">Belongs to the CDC50/LEM3 family.</text>
</comment>
<evidence type="ECO:0000256" key="7">
    <source>
        <dbReference type="SAM" id="MobiDB-lite"/>
    </source>
</evidence>
<feature type="transmembrane region" description="Helical" evidence="8">
    <location>
        <begin position="56"/>
        <end position="82"/>
    </location>
</feature>
<evidence type="ECO:0000313" key="9">
    <source>
        <dbReference type="Proteomes" id="UP000694865"/>
    </source>
</evidence>
<reference evidence="10" key="1">
    <citation type="submission" date="2025-08" db="UniProtKB">
        <authorList>
            <consortium name="RefSeq"/>
        </authorList>
    </citation>
    <scope>IDENTIFICATION</scope>
    <source>
        <tissue evidence="10">Testes</tissue>
    </source>
</reference>
<protein>
    <submittedName>
        <fullName evidence="10">Cell cycle control protein 50A-like</fullName>
    </submittedName>
</protein>
<evidence type="ECO:0000256" key="2">
    <source>
        <dbReference type="ARBA" id="ARBA00009457"/>
    </source>
</evidence>
<feature type="region of interest" description="Disordered" evidence="7">
    <location>
        <begin position="15"/>
        <end position="44"/>
    </location>
</feature>
<comment type="subcellular location">
    <subcellularLocation>
        <location evidence="1">Membrane</location>
        <topology evidence="1">Multi-pass membrane protein</topology>
    </subcellularLocation>
</comment>
<proteinExistence type="inferred from homology"/>
<dbReference type="GeneID" id="100376197"/>
<dbReference type="InterPro" id="IPR005045">
    <property type="entry name" value="CDC50/LEM3_fam"/>
</dbReference>
<evidence type="ECO:0000256" key="6">
    <source>
        <dbReference type="PIRNR" id="PIRNR015840"/>
    </source>
</evidence>
<dbReference type="RefSeq" id="XP_006812327.1">
    <property type="nucleotide sequence ID" value="XM_006812264.1"/>
</dbReference>
<evidence type="ECO:0000256" key="5">
    <source>
        <dbReference type="ARBA" id="ARBA00023136"/>
    </source>
</evidence>
<gene>
    <name evidence="10" type="primary">LOC100376197</name>
</gene>
<dbReference type="PIRSF" id="PIRSF015840">
    <property type="entry name" value="DUF284_TM_euk"/>
    <property type="match status" value="1"/>
</dbReference>
<keyword evidence="3 8" id="KW-0812">Transmembrane</keyword>
<dbReference type="Proteomes" id="UP000694865">
    <property type="component" value="Unplaced"/>
</dbReference>
<dbReference type="PANTHER" id="PTHR10926">
    <property type="entry name" value="CELL CYCLE CONTROL PROTEIN 50"/>
    <property type="match status" value="1"/>
</dbReference>
<evidence type="ECO:0000313" key="10">
    <source>
        <dbReference type="RefSeq" id="XP_006812327.1"/>
    </source>
</evidence>
<organism evidence="9 10">
    <name type="scientific">Saccoglossus kowalevskii</name>
    <name type="common">Acorn worm</name>
    <dbReference type="NCBI Taxonomy" id="10224"/>
    <lineage>
        <taxon>Eukaryota</taxon>
        <taxon>Metazoa</taxon>
        <taxon>Hemichordata</taxon>
        <taxon>Enteropneusta</taxon>
        <taxon>Harrimaniidae</taxon>
        <taxon>Saccoglossus</taxon>
    </lineage>
</organism>
<name>A0ABM0LX36_SACKO</name>
<sequence length="398" mass="44972">MAEVRAATAASVAAANLGENNISEQPLEEEEEEQQESRRPKATAFKQQRLPAWQPILTAGTVLPTFFIIGIIFIPLGIGLLITSENVHELQLDYTECTQEPYQDGNVTVNSSLPCSQYVLNMSNLGTFCNCKVQFEITENFAGPVYLYYGLTNYYQNHRRYVRSRDDYQLTGDKTESVSQLSEYCEPFRETTVPGTNTTLPVAPCGAISNSFFNDSISLTYLGVHNNMNTPVPVKYNDIAWTTDKSTKFNNPSGYNHSVAFEGTYHPPNWHKFVYELDPDDPDNNGYENEDFIVWMRTAALPYFRKLYRRIDHQTNSIFEHSLPDGLYEANIQYAYPVTMFEGTKRIIISTSSWLGGKNIFLGVAYIVTGSLCILFGCIFLCIHLKHGKRHGDLTALS</sequence>
<keyword evidence="9" id="KW-1185">Reference proteome</keyword>
<evidence type="ECO:0000256" key="3">
    <source>
        <dbReference type="ARBA" id="ARBA00022692"/>
    </source>
</evidence>
<dbReference type="PANTHER" id="PTHR10926:SF0">
    <property type="entry name" value="CDC50, ISOFORM A"/>
    <property type="match status" value="1"/>
</dbReference>
<feature type="transmembrane region" description="Helical" evidence="8">
    <location>
        <begin position="360"/>
        <end position="383"/>
    </location>
</feature>
<keyword evidence="5 6" id="KW-0472">Membrane</keyword>
<keyword evidence="4 8" id="KW-1133">Transmembrane helix</keyword>
<evidence type="ECO:0000256" key="8">
    <source>
        <dbReference type="SAM" id="Phobius"/>
    </source>
</evidence>
<accession>A0ABM0LX36</accession>
<evidence type="ECO:0000256" key="4">
    <source>
        <dbReference type="ARBA" id="ARBA00022989"/>
    </source>
</evidence>
<evidence type="ECO:0000256" key="1">
    <source>
        <dbReference type="ARBA" id="ARBA00004141"/>
    </source>
</evidence>